<evidence type="ECO:0000313" key="3">
    <source>
        <dbReference type="Proteomes" id="UP000320390"/>
    </source>
</evidence>
<dbReference type="EMBL" id="CP036434">
    <property type="protein sequence ID" value="QDV06244.1"/>
    <property type="molecule type" value="Genomic_DNA"/>
</dbReference>
<proteinExistence type="predicted"/>
<evidence type="ECO:0000313" key="2">
    <source>
        <dbReference type="EMBL" id="QDV06244.1"/>
    </source>
</evidence>
<sequence>MKSFVSARATPGPSSLNAVWGHVDVRCREEVVEFRLTDEAVVEDHVGLDTKLATARLQHPSIRLALPLPLPDVGVSGAQDDVDRVREALDDGRQRVDHVLDAFVGREQPEGEDHPLTFHADARLAGIASGEHRNPVGDQIDLARGNPVNAPKQLDRVFAHDHEAIGERDQLVHDRALIVTGLREDGVQRRDDGHAQLTQKRDQVGARTAPEDPVLVLDADHVDGVDVQEVGGAAIGSELALLDLEAHRVRVVVPLSHVVHRQDEAIDVREVLSYRLAEVRRERGDSALARQVIADHRDLADRG</sequence>
<keyword evidence="3" id="KW-1185">Reference proteome</keyword>
<organism evidence="2 3">
    <name type="scientific">Saltatorellus ferox</name>
    <dbReference type="NCBI Taxonomy" id="2528018"/>
    <lineage>
        <taxon>Bacteria</taxon>
        <taxon>Pseudomonadati</taxon>
        <taxon>Planctomycetota</taxon>
        <taxon>Planctomycetia</taxon>
        <taxon>Planctomycetia incertae sedis</taxon>
        <taxon>Saltatorellus</taxon>
    </lineage>
</organism>
<feature type="region of interest" description="Disordered" evidence="1">
    <location>
        <begin position="188"/>
        <end position="209"/>
    </location>
</feature>
<protein>
    <submittedName>
        <fullName evidence="2">Uncharacterized protein</fullName>
    </submittedName>
</protein>
<feature type="compositionally biased region" description="Basic and acidic residues" evidence="1">
    <location>
        <begin position="188"/>
        <end position="204"/>
    </location>
</feature>
<reference evidence="2 3" key="1">
    <citation type="submission" date="2019-02" db="EMBL/GenBank/DDBJ databases">
        <title>Deep-cultivation of Planctomycetes and their phenomic and genomic characterization uncovers novel biology.</title>
        <authorList>
            <person name="Wiegand S."/>
            <person name="Jogler M."/>
            <person name="Boedeker C."/>
            <person name="Pinto D."/>
            <person name="Vollmers J."/>
            <person name="Rivas-Marin E."/>
            <person name="Kohn T."/>
            <person name="Peeters S.H."/>
            <person name="Heuer A."/>
            <person name="Rast P."/>
            <person name="Oberbeckmann S."/>
            <person name="Bunk B."/>
            <person name="Jeske O."/>
            <person name="Meyerdierks A."/>
            <person name="Storesund J.E."/>
            <person name="Kallscheuer N."/>
            <person name="Luecker S."/>
            <person name="Lage O.M."/>
            <person name="Pohl T."/>
            <person name="Merkel B.J."/>
            <person name="Hornburger P."/>
            <person name="Mueller R.-W."/>
            <person name="Bruemmer F."/>
            <person name="Labrenz M."/>
            <person name="Spormann A.M."/>
            <person name="Op den Camp H."/>
            <person name="Overmann J."/>
            <person name="Amann R."/>
            <person name="Jetten M.S.M."/>
            <person name="Mascher T."/>
            <person name="Medema M.H."/>
            <person name="Devos D.P."/>
            <person name="Kaster A.-K."/>
            <person name="Ovreas L."/>
            <person name="Rohde M."/>
            <person name="Galperin M.Y."/>
            <person name="Jogler C."/>
        </authorList>
    </citation>
    <scope>NUCLEOTIDE SEQUENCE [LARGE SCALE GENOMIC DNA]</scope>
    <source>
        <strain evidence="2 3">Poly30</strain>
    </source>
</reference>
<dbReference type="Proteomes" id="UP000320390">
    <property type="component" value="Chromosome"/>
</dbReference>
<accession>A0A518EQ82</accession>
<name>A0A518EQ82_9BACT</name>
<gene>
    <name evidence="2" type="ORF">Poly30_17510</name>
</gene>
<evidence type="ECO:0000256" key="1">
    <source>
        <dbReference type="SAM" id="MobiDB-lite"/>
    </source>
</evidence>
<dbReference type="AlphaFoldDB" id="A0A518EQ82"/>